<protein>
    <submittedName>
        <fullName evidence="1">Glycosyltransferase family 4 protein</fullName>
    </submittedName>
</protein>
<gene>
    <name evidence="1" type="ORF">PGB27_15350</name>
</gene>
<reference evidence="1 2" key="1">
    <citation type="submission" date="2023-02" db="EMBL/GenBank/DDBJ databases">
        <title>Genome sequencing required for Actinomycetospora new species description.</title>
        <authorList>
            <person name="Saimee Y."/>
            <person name="Duangmal K."/>
        </authorList>
    </citation>
    <scope>NUCLEOTIDE SEQUENCE [LARGE SCALE GENOMIC DNA]</scope>
    <source>
        <strain evidence="1 2">DW7H6</strain>
    </source>
</reference>
<dbReference type="EMBL" id="JAQZAO010000006">
    <property type="protein sequence ID" value="MDD7966709.1"/>
    <property type="molecule type" value="Genomic_DNA"/>
</dbReference>
<accession>A0ABT5SVA5</accession>
<evidence type="ECO:0000313" key="2">
    <source>
        <dbReference type="Proteomes" id="UP001300763"/>
    </source>
</evidence>
<dbReference type="Gene3D" id="3.40.50.2000">
    <property type="entry name" value="Glycogen Phosphorylase B"/>
    <property type="match status" value="2"/>
</dbReference>
<dbReference type="SUPFAM" id="SSF53756">
    <property type="entry name" value="UDP-Glycosyltransferase/glycogen phosphorylase"/>
    <property type="match status" value="1"/>
</dbReference>
<dbReference type="PANTHER" id="PTHR12526:SF600">
    <property type="entry name" value="GLYCOSYL TRANSFERASE GROUP 1"/>
    <property type="match status" value="1"/>
</dbReference>
<dbReference type="PANTHER" id="PTHR12526">
    <property type="entry name" value="GLYCOSYLTRANSFERASE"/>
    <property type="match status" value="1"/>
</dbReference>
<dbReference type="RefSeq" id="WP_274201241.1">
    <property type="nucleotide sequence ID" value="NZ_JAQZAO010000006.1"/>
</dbReference>
<sequence length="421" mass="46119">MRFLALTTRHIESRQSGYDLRVANLCAHLPGEVHLVVAPYRPPGEARPGLPLEGVFDSVEELAPLRAEAPLLRRHFRLSNEHFLELSRPRAFAAARARLLEVIREREITHVVVFGGEIAELVAGLDIPGGPRVVLDVCDSTALTADRARTTGTAPSCLARRAKEHLDVARKRRTETRFVDGFDLVTTISDADSRAVEGRQPSGSVVTIPNGLDETYVRPLPAAGRRRGVVFWGNLAFGPNRDALRFFLDEVYRPWLRDQGVEVCIIGADAPRWLVDLAADDPGIRLTGYVEDLAATVTDYPIMINPMRSGSGLKNKVLEAFGLGLAVVSTPLGVEALPQARDGEHVACARDGAGFAATVLALLDDDARRERLRVAAHALVQERYRWEAVGRDWRRTVVLGPGVPPPPRPAEWPAVARLVLG</sequence>
<keyword evidence="2" id="KW-1185">Reference proteome</keyword>
<organism evidence="1 2">
    <name type="scientific">Actinomycetospora lemnae</name>
    <dbReference type="NCBI Taxonomy" id="3019891"/>
    <lineage>
        <taxon>Bacteria</taxon>
        <taxon>Bacillati</taxon>
        <taxon>Actinomycetota</taxon>
        <taxon>Actinomycetes</taxon>
        <taxon>Pseudonocardiales</taxon>
        <taxon>Pseudonocardiaceae</taxon>
        <taxon>Actinomycetospora</taxon>
    </lineage>
</organism>
<evidence type="ECO:0000313" key="1">
    <source>
        <dbReference type="EMBL" id="MDD7966709.1"/>
    </source>
</evidence>
<proteinExistence type="predicted"/>
<dbReference type="Proteomes" id="UP001300763">
    <property type="component" value="Unassembled WGS sequence"/>
</dbReference>
<dbReference type="Pfam" id="PF13692">
    <property type="entry name" value="Glyco_trans_1_4"/>
    <property type="match status" value="1"/>
</dbReference>
<comment type="caution">
    <text evidence="1">The sequence shown here is derived from an EMBL/GenBank/DDBJ whole genome shotgun (WGS) entry which is preliminary data.</text>
</comment>
<name>A0ABT5SVA5_9PSEU</name>